<accession>A0A158JTF7</accession>
<dbReference type="InterPro" id="IPR020471">
    <property type="entry name" value="AKR"/>
</dbReference>
<proteinExistence type="predicted"/>
<feature type="domain" description="NADP-dependent oxidoreductase" evidence="1">
    <location>
        <begin position="21"/>
        <end position="311"/>
    </location>
</feature>
<dbReference type="GO" id="GO:0016491">
    <property type="term" value="F:oxidoreductase activity"/>
    <property type="evidence" value="ECO:0007669"/>
    <property type="project" value="InterPro"/>
</dbReference>
<evidence type="ECO:0000259" key="1">
    <source>
        <dbReference type="Pfam" id="PF00248"/>
    </source>
</evidence>
<dbReference type="InterPro" id="IPR036812">
    <property type="entry name" value="NAD(P)_OxRdtase_dom_sf"/>
</dbReference>
<evidence type="ECO:0000313" key="2">
    <source>
        <dbReference type="EMBL" id="SAL72162.1"/>
    </source>
</evidence>
<protein>
    <submittedName>
        <fullName evidence="2">Aldo/keto reductase</fullName>
    </submittedName>
</protein>
<dbReference type="PANTHER" id="PTHR42686">
    <property type="entry name" value="GH17980P-RELATED"/>
    <property type="match status" value="1"/>
</dbReference>
<sequence length="319" mass="34951">MNSPVGNRSQLGRTDVRVSSLGIGGGSLSNAIGDGGFREVVDEAWKQGLRYFDTAPLYANGLSEQRFGEALVARSRTEFVLSSKTGRWNSDGGNRFDYSYEGTMRSVEESLARLRMDYIDVVCIHDVIPALHGEAFESRFGEAMSGAYRALEELKQQKVVRAIGAALREPDVCERFAREGNFDCFMLAGGHTLLQHGAMSSFLPLCVERRISVIVASPFNTGILATGVCEGARYEYRPAEETPGIVERVRQLEEIGRTHDVPLAVAALQFPLRCSAVVSVVAGHQSAEELRRNLRCMETIIPDGYWGDLKEAGLIPVAA</sequence>
<dbReference type="RefSeq" id="WP_062092786.1">
    <property type="nucleotide sequence ID" value="NZ_FCOK02000119.1"/>
</dbReference>
<dbReference type="PANTHER" id="PTHR42686:SF1">
    <property type="entry name" value="GH17980P-RELATED"/>
    <property type="match status" value="1"/>
</dbReference>
<dbReference type="GO" id="GO:0005829">
    <property type="term" value="C:cytosol"/>
    <property type="evidence" value="ECO:0007669"/>
    <property type="project" value="TreeGrafter"/>
</dbReference>
<name>A0A158JTF7_9BURK</name>
<evidence type="ECO:0000313" key="3">
    <source>
        <dbReference type="Proteomes" id="UP000054683"/>
    </source>
</evidence>
<dbReference type="Gene3D" id="3.20.20.100">
    <property type="entry name" value="NADP-dependent oxidoreductase domain"/>
    <property type="match status" value="1"/>
</dbReference>
<dbReference type="Pfam" id="PF00248">
    <property type="entry name" value="Aldo_ket_red"/>
    <property type="match status" value="1"/>
</dbReference>
<gene>
    <name evidence="2" type="ORF">AWB69_08760</name>
</gene>
<dbReference type="SUPFAM" id="SSF51430">
    <property type="entry name" value="NAD(P)-linked oxidoreductase"/>
    <property type="match status" value="1"/>
</dbReference>
<dbReference type="AlphaFoldDB" id="A0A158JTF7"/>
<dbReference type="EMBL" id="FCOK02000119">
    <property type="protein sequence ID" value="SAL72162.1"/>
    <property type="molecule type" value="Genomic_DNA"/>
</dbReference>
<dbReference type="InterPro" id="IPR023210">
    <property type="entry name" value="NADP_OxRdtase_dom"/>
</dbReference>
<reference evidence="2 3" key="1">
    <citation type="submission" date="2016-01" db="EMBL/GenBank/DDBJ databases">
        <authorList>
            <person name="Oliw E.H."/>
        </authorList>
    </citation>
    <scope>NUCLEOTIDE SEQUENCE [LARGE SCALE GENOMIC DNA]</scope>
    <source>
        <strain evidence="2">LMG 27134</strain>
    </source>
</reference>
<dbReference type="Proteomes" id="UP000054683">
    <property type="component" value="Unassembled WGS sequence"/>
</dbReference>
<dbReference type="OrthoDB" id="9768851at2"/>
<organism evidence="2 3">
    <name type="scientific">Caballeronia udeis</name>
    <dbReference type="NCBI Taxonomy" id="1232866"/>
    <lineage>
        <taxon>Bacteria</taxon>
        <taxon>Pseudomonadati</taxon>
        <taxon>Pseudomonadota</taxon>
        <taxon>Betaproteobacteria</taxon>
        <taxon>Burkholderiales</taxon>
        <taxon>Burkholderiaceae</taxon>
        <taxon>Caballeronia</taxon>
    </lineage>
</organism>